<sequence>MLALDAETPKPPTYLFRYQIVKEHEDKKQTGA</sequence>
<keyword evidence="2" id="KW-1185">Reference proteome</keyword>
<reference evidence="1 2" key="1">
    <citation type="submission" date="2009-08" db="EMBL/GenBank/DDBJ databases">
        <title>The draft genome of Rhodobacter sp. SW2.</title>
        <authorList>
            <consortium name="US DOE Joint Genome Institute (JGI-PGF)"/>
            <person name="Lucas S."/>
            <person name="Copeland A."/>
            <person name="Lapidus A."/>
            <person name="Glavina del Rio T."/>
            <person name="Tice H."/>
            <person name="Bruce D."/>
            <person name="Goodwin L."/>
            <person name="Pitluck S."/>
            <person name="Larimer F."/>
            <person name="Land M.L."/>
            <person name="Hauser L."/>
            <person name="Emerson D."/>
        </authorList>
    </citation>
    <scope>NUCLEOTIDE SEQUENCE [LARGE SCALE GENOMIC DNA]</scope>
    <source>
        <strain evidence="1 2">SW2</strain>
    </source>
</reference>
<evidence type="ECO:0000313" key="2">
    <source>
        <dbReference type="Proteomes" id="UP000010121"/>
    </source>
</evidence>
<dbReference type="AlphaFoldDB" id="C8S5N6"/>
<feature type="non-terminal residue" evidence="1">
    <location>
        <position position="32"/>
    </location>
</feature>
<proteinExistence type="predicted"/>
<evidence type="ECO:0000313" key="1">
    <source>
        <dbReference type="EMBL" id="EEW23703.1"/>
    </source>
</evidence>
<organism evidence="1 2">
    <name type="scientific">Rhodobacter ferrooxidans</name>
    <dbReference type="NCBI Taxonomy" id="371731"/>
    <lineage>
        <taxon>Bacteria</taxon>
        <taxon>Pseudomonadati</taxon>
        <taxon>Pseudomonadota</taxon>
        <taxon>Alphaproteobacteria</taxon>
        <taxon>Rhodobacterales</taxon>
        <taxon>Rhodobacter group</taxon>
        <taxon>Rhodobacter</taxon>
    </lineage>
</organism>
<name>C8S5N6_9RHOB</name>
<accession>C8S5N6</accession>
<comment type="caution">
    <text evidence="1">The sequence shown here is derived from an EMBL/GenBank/DDBJ whole genome shotgun (WGS) entry which is preliminary data.</text>
</comment>
<dbReference type="EMBL" id="ACYY01000039">
    <property type="protein sequence ID" value="EEW23703.1"/>
    <property type="molecule type" value="Genomic_DNA"/>
</dbReference>
<gene>
    <name evidence="1" type="ORF">Rsw2DRAFT_3365</name>
</gene>
<dbReference type="Proteomes" id="UP000010121">
    <property type="component" value="Unassembled WGS sequence"/>
</dbReference>
<protein>
    <submittedName>
        <fullName evidence="1">Uncharacterized protein</fullName>
    </submittedName>
</protein>